<dbReference type="EMBL" id="FQUQ01000001">
    <property type="protein sequence ID" value="SHE77072.1"/>
    <property type="molecule type" value="Genomic_DNA"/>
</dbReference>
<dbReference type="AlphaFoldDB" id="A0A1M4W7X1"/>
<evidence type="ECO:0000313" key="1">
    <source>
        <dbReference type="EMBL" id="SHE77072.1"/>
    </source>
</evidence>
<reference evidence="2" key="1">
    <citation type="submission" date="2016-11" db="EMBL/GenBank/DDBJ databases">
        <authorList>
            <person name="Varghese N."/>
            <person name="Submissions S."/>
        </authorList>
    </citation>
    <scope>NUCLEOTIDE SEQUENCE [LARGE SCALE GENOMIC DNA]</scope>
    <source>
        <strain evidence="2">DSM 16990</strain>
    </source>
</reference>
<sequence>MKYVFFIGALLIGVLCILSSVFYAYEMVPSTTREISFPELKEVLYLKKDNWGISGDKQIMSLSRSKWTSIDRDSENDYILEGLQEVFYKQTKDTLTLFLRRKFKLPKDFESKVVIRQIELENPQFMDLFDQSKLGKVARF</sequence>
<accession>A0A1M4W7X1</accession>
<organism evidence="1 2">
    <name type="scientific">Pedobacter caeni</name>
    <dbReference type="NCBI Taxonomy" id="288992"/>
    <lineage>
        <taxon>Bacteria</taxon>
        <taxon>Pseudomonadati</taxon>
        <taxon>Bacteroidota</taxon>
        <taxon>Sphingobacteriia</taxon>
        <taxon>Sphingobacteriales</taxon>
        <taxon>Sphingobacteriaceae</taxon>
        <taxon>Pedobacter</taxon>
    </lineage>
</organism>
<keyword evidence="2" id="KW-1185">Reference proteome</keyword>
<dbReference type="OrthoDB" id="980713at2"/>
<proteinExistence type="predicted"/>
<dbReference type="RefSeq" id="WP_073228525.1">
    <property type="nucleotide sequence ID" value="NZ_FQUQ01000001.1"/>
</dbReference>
<dbReference type="Proteomes" id="UP000184287">
    <property type="component" value="Unassembled WGS sequence"/>
</dbReference>
<name>A0A1M4W7X1_9SPHI</name>
<protein>
    <submittedName>
        <fullName evidence="1">Uncharacterized protein</fullName>
    </submittedName>
</protein>
<dbReference type="STRING" id="288992.SAMN04488522_1011161"/>
<gene>
    <name evidence="1" type="ORF">SAMN04488522_1011161</name>
</gene>
<evidence type="ECO:0000313" key="2">
    <source>
        <dbReference type="Proteomes" id="UP000184287"/>
    </source>
</evidence>